<dbReference type="AlphaFoldDB" id="A0A4U6U9E1"/>
<keyword evidence="2" id="KW-1185">Reference proteome</keyword>
<name>A0A4U6U9E1_SETVI</name>
<proteinExistence type="predicted"/>
<protein>
    <submittedName>
        <fullName evidence="1">Uncharacterized protein</fullName>
    </submittedName>
</protein>
<dbReference type="EMBL" id="CM016557">
    <property type="protein sequence ID" value="TKW10954.1"/>
    <property type="molecule type" value="Genomic_DNA"/>
</dbReference>
<gene>
    <name evidence="1" type="ORF">SEVIR_6G202700v2</name>
</gene>
<evidence type="ECO:0000313" key="2">
    <source>
        <dbReference type="Proteomes" id="UP000298652"/>
    </source>
</evidence>
<sequence length="105" mass="11305">MPSAIHSQSRIALLASHQRAACPPPPIHHFPTLAPRRISAEPQHPSRQSGALAVRGIEGQSKRTQLSFLAHESFGTSTRLWLAVVDLHGSMIPLALDTPSATSMN</sequence>
<accession>A0A4U6U9E1</accession>
<dbReference type="Gramene" id="TKW10954">
    <property type="protein sequence ID" value="TKW10954"/>
    <property type="gene ID" value="SEVIR_6G202700v2"/>
</dbReference>
<organism evidence="1 2">
    <name type="scientific">Setaria viridis</name>
    <name type="common">Green bristlegrass</name>
    <name type="synonym">Setaria italica subsp. viridis</name>
    <dbReference type="NCBI Taxonomy" id="4556"/>
    <lineage>
        <taxon>Eukaryota</taxon>
        <taxon>Viridiplantae</taxon>
        <taxon>Streptophyta</taxon>
        <taxon>Embryophyta</taxon>
        <taxon>Tracheophyta</taxon>
        <taxon>Spermatophyta</taxon>
        <taxon>Magnoliopsida</taxon>
        <taxon>Liliopsida</taxon>
        <taxon>Poales</taxon>
        <taxon>Poaceae</taxon>
        <taxon>PACMAD clade</taxon>
        <taxon>Panicoideae</taxon>
        <taxon>Panicodae</taxon>
        <taxon>Paniceae</taxon>
        <taxon>Cenchrinae</taxon>
        <taxon>Setaria</taxon>
    </lineage>
</organism>
<reference evidence="1" key="1">
    <citation type="submission" date="2019-03" db="EMBL/GenBank/DDBJ databases">
        <title>WGS assembly of Setaria viridis.</title>
        <authorList>
            <person name="Huang P."/>
            <person name="Jenkins J."/>
            <person name="Grimwood J."/>
            <person name="Barry K."/>
            <person name="Healey A."/>
            <person name="Mamidi S."/>
            <person name="Sreedasyam A."/>
            <person name="Shu S."/>
            <person name="Feldman M."/>
            <person name="Wu J."/>
            <person name="Yu Y."/>
            <person name="Chen C."/>
            <person name="Johnson J."/>
            <person name="Rokhsar D."/>
            <person name="Baxter I."/>
            <person name="Schmutz J."/>
            <person name="Brutnell T."/>
            <person name="Kellogg E."/>
        </authorList>
    </citation>
    <scope>NUCLEOTIDE SEQUENCE [LARGE SCALE GENOMIC DNA]</scope>
</reference>
<evidence type="ECO:0000313" key="1">
    <source>
        <dbReference type="EMBL" id="TKW10954.1"/>
    </source>
</evidence>
<dbReference type="Proteomes" id="UP000298652">
    <property type="component" value="Chromosome 6"/>
</dbReference>